<dbReference type="VEuPathDB" id="FungiDB:TRICI_005753"/>
<feature type="transmembrane region" description="Helical" evidence="9">
    <location>
        <begin position="164"/>
        <end position="186"/>
    </location>
</feature>
<organism evidence="10 11">
    <name type="scientific">Trichomonascus ciferrii</name>
    <dbReference type="NCBI Taxonomy" id="44093"/>
    <lineage>
        <taxon>Eukaryota</taxon>
        <taxon>Fungi</taxon>
        <taxon>Dikarya</taxon>
        <taxon>Ascomycota</taxon>
        <taxon>Saccharomycotina</taxon>
        <taxon>Dipodascomycetes</taxon>
        <taxon>Dipodascales</taxon>
        <taxon>Trichomonascaceae</taxon>
        <taxon>Trichomonascus</taxon>
        <taxon>Trichomonascus ciferrii complex</taxon>
    </lineage>
</organism>
<keyword evidence="11" id="KW-1185">Reference proteome</keyword>
<keyword evidence="4 9" id="KW-0812">Transmembrane</keyword>
<keyword evidence="8 9" id="KW-0472">Membrane</keyword>
<dbReference type="AlphaFoldDB" id="A0A642UQ02"/>
<proteinExistence type="inferred from homology"/>
<comment type="caution">
    <text evidence="10">The sequence shown here is derived from an EMBL/GenBank/DDBJ whole genome shotgun (WGS) entry which is preliminary data.</text>
</comment>
<name>A0A642UQ02_9ASCO</name>
<dbReference type="Proteomes" id="UP000761534">
    <property type="component" value="Unassembled WGS sequence"/>
</dbReference>
<evidence type="ECO:0000256" key="7">
    <source>
        <dbReference type="ARBA" id="ARBA00022989"/>
    </source>
</evidence>
<evidence type="ECO:0000256" key="8">
    <source>
        <dbReference type="ARBA" id="ARBA00023136"/>
    </source>
</evidence>
<dbReference type="GO" id="GO:0035673">
    <property type="term" value="F:oligopeptide transmembrane transporter activity"/>
    <property type="evidence" value="ECO:0007669"/>
    <property type="project" value="InterPro"/>
</dbReference>
<dbReference type="GO" id="GO:0015031">
    <property type="term" value="P:protein transport"/>
    <property type="evidence" value="ECO:0007669"/>
    <property type="project" value="UniProtKB-KW"/>
</dbReference>
<dbReference type="NCBIfam" id="TIGR00727">
    <property type="entry name" value="ISP4_OPT"/>
    <property type="match status" value="1"/>
</dbReference>
<sequence length="846" mass="95886">MESKEKDVFVRSCSVVSNGDNLDGIFQAIHEIGEDHNISTDDVERIVDKVRDMPIERAMEILGRVIEAHDGDVNFPVNSWNNIKSIVDNYSGKLATIPPEKALIAKMEAALIYYYSPYSEVRAVTVPTDDETVADTPRAYFVGLLWAMISTALNTFFYPRRPAIAISVSVLQMLAYPSGWLLSMVLPDRCINICGRSYKLNPGPWCTKEQMFATIIFTAADGGAYAAINNVMVHNSSYYYGSDWATFGYQVLLVLSTQFMGFGFTGMIRRIAIYSTRAMWPTVLSTIALNRTLTVKDSPEPINGWTISRYKYFFIIFLACFVYFWFPSYLFEAMHNFNWMCWIKPDNNAVNSITGLRGIGLNPLSTLDLHLITFSNPLSTPFFSQLNRYAGILLDGGLVIPLFYWLNHAYTGYLRINENIIYTNKGEDYDVKRVMKNGDSLDKAKYQKYSPPFFSAGTLATYGAYFVLYPFSVIETILYNYKLVKIEFIDVWNGIKGQKRANRIDQDDPHSRMMLKYLEVPDWWFLIILAISLTLMVLCVEIYPTNTPVWSILLVMILSAIFLIPISILYSTTGFSFDLGVLVEIVIGYTVRGSSVALMISKALGHNITTQALNYASAQKMGHYSKIPPIAVFKGQLIATLFQVFISLGIVNWQISNIEGLCTPSQPSRFNCPNSNTFFASSIAWGLIGPNVILGHLYPLLKYGFLLGTLLPFPLYFLRKHYKRLLKHFQPTLVLGGFLCFAPISAVHYTEGLYVGFIFMYYLRRRYLNWWEKYNYVTATAVSAAFSFSAPVIFFSVQYIRQPLNWWGNTVFSKTIDGGGFGPEGFRRLSLPQKGYFGPDPGNYPS</sequence>
<feature type="transmembrane region" description="Helical" evidence="9">
    <location>
        <begin position="139"/>
        <end position="158"/>
    </location>
</feature>
<dbReference type="InterPro" id="IPR004813">
    <property type="entry name" value="OPT"/>
</dbReference>
<feature type="transmembrane region" description="Helical" evidence="9">
    <location>
        <begin position="700"/>
        <end position="718"/>
    </location>
</feature>
<evidence type="ECO:0000256" key="4">
    <source>
        <dbReference type="ARBA" id="ARBA00022692"/>
    </source>
</evidence>
<dbReference type="GO" id="GO:0016020">
    <property type="term" value="C:membrane"/>
    <property type="evidence" value="ECO:0007669"/>
    <property type="project" value="UniProtKB-SubCell"/>
</dbReference>
<dbReference type="EMBL" id="SWFS01000448">
    <property type="protein sequence ID" value="KAA8903066.1"/>
    <property type="molecule type" value="Genomic_DNA"/>
</dbReference>
<evidence type="ECO:0000256" key="6">
    <source>
        <dbReference type="ARBA" id="ARBA00022927"/>
    </source>
</evidence>
<keyword evidence="3" id="KW-0813">Transport</keyword>
<gene>
    <name evidence="10" type="ORF">TRICI_005753</name>
</gene>
<dbReference type="OrthoDB" id="9986677at2759"/>
<protein>
    <recommendedName>
        <fullName evidence="12">OPT family small oligopeptide transporter</fullName>
    </recommendedName>
</protein>
<feature type="transmembrane region" description="Helical" evidence="9">
    <location>
        <begin position="774"/>
        <end position="797"/>
    </location>
</feature>
<evidence type="ECO:0000256" key="1">
    <source>
        <dbReference type="ARBA" id="ARBA00004141"/>
    </source>
</evidence>
<comment type="similarity">
    <text evidence="2">Belongs to the oligopeptide OPT transporter family.</text>
</comment>
<evidence type="ECO:0000256" key="5">
    <source>
        <dbReference type="ARBA" id="ARBA00022856"/>
    </source>
</evidence>
<evidence type="ECO:0000256" key="3">
    <source>
        <dbReference type="ARBA" id="ARBA00022448"/>
    </source>
</evidence>
<dbReference type="PANTHER" id="PTHR22601">
    <property type="entry name" value="ISP4 LIKE PROTEIN"/>
    <property type="match status" value="1"/>
</dbReference>
<reference evidence="10" key="1">
    <citation type="journal article" date="2019" name="G3 (Bethesda)">
        <title>Genome Assemblies of Two Rare Opportunistic Yeast Pathogens: Diutina rugosa (syn. Candida rugosa) and Trichomonascus ciferrii (syn. Candida ciferrii).</title>
        <authorList>
            <person name="Mixao V."/>
            <person name="Saus E."/>
            <person name="Hansen A.P."/>
            <person name="Lass-Florl C."/>
            <person name="Gabaldon T."/>
        </authorList>
    </citation>
    <scope>NUCLEOTIDE SEQUENCE</scope>
    <source>
        <strain evidence="10">CBS 4856</strain>
    </source>
</reference>
<feature type="transmembrane region" description="Helical" evidence="9">
    <location>
        <begin position="637"/>
        <end position="655"/>
    </location>
</feature>
<evidence type="ECO:0000256" key="9">
    <source>
        <dbReference type="SAM" id="Phobius"/>
    </source>
</evidence>
<feature type="transmembrane region" description="Helical" evidence="9">
    <location>
        <begin position="312"/>
        <end position="330"/>
    </location>
</feature>
<dbReference type="Pfam" id="PF03169">
    <property type="entry name" value="OPT"/>
    <property type="match status" value="1"/>
</dbReference>
<keyword evidence="5" id="KW-0571">Peptide transport</keyword>
<comment type="subcellular location">
    <subcellularLocation>
        <location evidence="1">Membrane</location>
        <topology evidence="1">Multi-pass membrane protein</topology>
    </subcellularLocation>
</comment>
<dbReference type="NCBIfam" id="TIGR00728">
    <property type="entry name" value="OPT_sfam"/>
    <property type="match status" value="1"/>
</dbReference>
<dbReference type="InterPro" id="IPR004648">
    <property type="entry name" value="Oligpept_transpt"/>
</dbReference>
<evidence type="ECO:0000313" key="11">
    <source>
        <dbReference type="Proteomes" id="UP000761534"/>
    </source>
</evidence>
<feature type="transmembrane region" description="Helical" evidence="9">
    <location>
        <begin position="386"/>
        <end position="406"/>
    </location>
</feature>
<evidence type="ECO:0000256" key="2">
    <source>
        <dbReference type="ARBA" id="ARBA00008807"/>
    </source>
</evidence>
<feature type="transmembrane region" description="Helical" evidence="9">
    <location>
        <begin position="523"/>
        <end position="543"/>
    </location>
</feature>
<accession>A0A642UQ02</accession>
<evidence type="ECO:0000313" key="10">
    <source>
        <dbReference type="EMBL" id="KAA8903066.1"/>
    </source>
</evidence>
<feature type="transmembrane region" description="Helical" evidence="9">
    <location>
        <begin position="211"/>
        <end position="228"/>
    </location>
</feature>
<keyword evidence="6" id="KW-0653">Protein transport</keyword>
<feature type="transmembrane region" description="Helical" evidence="9">
    <location>
        <begin position="550"/>
        <end position="570"/>
    </location>
</feature>
<feature type="transmembrane region" description="Helical" evidence="9">
    <location>
        <begin position="738"/>
        <end position="762"/>
    </location>
</feature>
<keyword evidence="7 9" id="KW-1133">Transmembrane helix</keyword>
<feature type="transmembrane region" description="Helical" evidence="9">
    <location>
        <begin position="248"/>
        <end position="268"/>
    </location>
</feature>
<feature type="transmembrane region" description="Helical" evidence="9">
    <location>
        <begin position="453"/>
        <end position="474"/>
    </location>
</feature>
<evidence type="ECO:0008006" key="12">
    <source>
        <dbReference type="Google" id="ProtNLM"/>
    </source>
</evidence>